<accession>A0A1M4Z2U4</accession>
<dbReference type="Pfam" id="PF05704">
    <property type="entry name" value="Caps_synth"/>
    <property type="match status" value="1"/>
</dbReference>
<evidence type="ECO:0000256" key="1">
    <source>
        <dbReference type="SAM" id="Phobius"/>
    </source>
</evidence>
<dbReference type="GO" id="GO:0051999">
    <property type="term" value="P:mannosyl-inositol phosphorylceramide biosynthetic process"/>
    <property type="evidence" value="ECO:0007669"/>
    <property type="project" value="TreeGrafter"/>
</dbReference>
<dbReference type="Proteomes" id="UP000184327">
    <property type="component" value="Unassembled WGS sequence"/>
</dbReference>
<dbReference type="PANTHER" id="PTHR32385:SF15">
    <property type="entry name" value="INOSITOL PHOSPHOCERAMIDE MANNOSYLTRANSFERASE 1"/>
    <property type="match status" value="1"/>
</dbReference>
<dbReference type="OrthoDB" id="9802881at2"/>
<dbReference type="STRING" id="1122156.SAMN02745117_01369"/>
<name>A0A1M4Z2U4_9BURK</name>
<protein>
    <submittedName>
        <fullName evidence="2">Capsular polysaccharide synthesis protein</fullName>
    </submittedName>
</protein>
<reference evidence="2 3" key="1">
    <citation type="submission" date="2016-11" db="EMBL/GenBank/DDBJ databases">
        <authorList>
            <person name="Jaros S."/>
            <person name="Januszkiewicz K."/>
            <person name="Wedrychowicz H."/>
        </authorList>
    </citation>
    <scope>NUCLEOTIDE SEQUENCE [LARGE SCALE GENOMIC DNA]</scope>
    <source>
        <strain evidence="2 3">DSM 16112</strain>
    </source>
</reference>
<keyword evidence="3" id="KW-1185">Reference proteome</keyword>
<proteinExistence type="predicted"/>
<organism evidence="2 3">
    <name type="scientific">Lampropedia hyalina DSM 16112</name>
    <dbReference type="NCBI Taxonomy" id="1122156"/>
    <lineage>
        <taxon>Bacteria</taxon>
        <taxon>Pseudomonadati</taxon>
        <taxon>Pseudomonadota</taxon>
        <taxon>Betaproteobacteria</taxon>
        <taxon>Burkholderiales</taxon>
        <taxon>Comamonadaceae</taxon>
        <taxon>Lampropedia</taxon>
    </lineage>
</organism>
<dbReference type="SUPFAM" id="SSF53448">
    <property type="entry name" value="Nucleotide-diphospho-sugar transferases"/>
    <property type="match status" value="1"/>
</dbReference>
<feature type="transmembrane region" description="Helical" evidence="1">
    <location>
        <begin position="6"/>
        <end position="23"/>
    </location>
</feature>
<keyword evidence="1" id="KW-0472">Membrane</keyword>
<dbReference type="PANTHER" id="PTHR32385">
    <property type="entry name" value="MANNOSYL PHOSPHORYLINOSITOL CERAMIDE SYNTHASE"/>
    <property type="match status" value="1"/>
</dbReference>
<dbReference type="Gene3D" id="3.90.550.20">
    <property type="match status" value="1"/>
</dbReference>
<evidence type="ECO:0000313" key="3">
    <source>
        <dbReference type="Proteomes" id="UP000184327"/>
    </source>
</evidence>
<dbReference type="InterPro" id="IPR029044">
    <property type="entry name" value="Nucleotide-diphossugar_trans"/>
</dbReference>
<dbReference type="EMBL" id="FQUZ01000013">
    <property type="protein sequence ID" value="SHF12371.1"/>
    <property type="molecule type" value="Genomic_DNA"/>
</dbReference>
<dbReference type="InterPro" id="IPR008441">
    <property type="entry name" value="AfumC-like_glycosyl_Trfase"/>
</dbReference>
<keyword evidence="1" id="KW-0812">Transmembrane</keyword>
<dbReference type="RefSeq" id="WP_073355955.1">
    <property type="nucleotide sequence ID" value="NZ_FQUZ01000013.1"/>
</dbReference>
<dbReference type="AlphaFoldDB" id="A0A1M4Z2U4"/>
<dbReference type="GO" id="GO:0000030">
    <property type="term" value="F:mannosyltransferase activity"/>
    <property type="evidence" value="ECO:0007669"/>
    <property type="project" value="TreeGrafter"/>
</dbReference>
<dbReference type="GO" id="GO:0016020">
    <property type="term" value="C:membrane"/>
    <property type="evidence" value="ECO:0007669"/>
    <property type="project" value="GOC"/>
</dbReference>
<sequence length="323" mass="37190">MSNGAWMMAVVVALVALGAWWVWRNRSLPLSSAALDLLWQSPQAQGTAERASLMNEGIPPVIWTYWHSPGLPLVVQRCVDNWRRHNPGYAIHVLHQGNLHEYLDDIPQRLAAVGIPKQTDWIRLALLHRHGGFWLDASTILTQSLDWAVQRQAASRAQLLGFYLEGFTTQPAYPVVESWFLAAPAGSAFVADWLALFREQAIDGETQDYLQGLRQRGVFQAYTQRIGDPAYHTIHVTAQHLMQSHPLHDYRLELLRAEDGPYLYHQQSGWKRRSLYWRLLWNGQRDDCPPLIKLRGGERRKLEPYLRHGWYRQGSLVGRQLRP</sequence>
<dbReference type="InterPro" id="IPR051706">
    <property type="entry name" value="Glycosyltransferase_domain"/>
</dbReference>
<gene>
    <name evidence="2" type="ORF">SAMN02745117_01369</name>
</gene>
<evidence type="ECO:0000313" key="2">
    <source>
        <dbReference type="EMBL" id="SHF12371.1"/>
    </source>
</evidence>
<keyword evidence="1" id="KW-1133">Transmembrane helix</keyword>